<name>A0A3S0JYS9_9BURK</name>
<keyword evidence="12" id="KW-1185">Reference proteome</keyword>
<keyword evidence="5 9" id="KW-0812">Transmembrane</keyword>
<reference evidence="11 12" key="1">
    <citation type="submission" date="2018-12" db="EMBL/GenBank/DDBJ databases">
        <title>The genome of Variovorax gossypii DSM 100435.</title>
        <authorList>
            <person name="Gao J."/>
            <person name="Sun J."/>
        </authorList>
    </citation>
    <scope>NUCLEOTIDE SEQUENCE [LARGE SCALE GENOMIC DNA]</scope>
    <source>
        <strain evidence="11 12">DSM 100435</strain>
    </source>
</reference>
<feature type="transmembrane region" description="Helical" evidence="9">
    <location>
        <begin position="48"/>
        <end position="71"/>
    </location>
</feature>
<sequence>MNTLRSTSSTGTGRGPGNSGIGAAANTAPYMPMGGAPWLRRAKRAADILMAGSFFVFFGWAYLLIWLGVLYTSGGPAIYMQPRYGRNGRVFKFYKFRSMVADADAVLARHLRQNEAARREWAVYQKLEHDPRITRFGAFLRKYSIDEFPQFWNVLKGDMSMVGPRPCMFAQKELYGDYWGHYCAVRPGITGLWQISGRNEISYRRRAAMDAEYVAHLSLWRDFVILLKTFGVVTGARGSR</sequence>
<dbReference type="RefSeq" id="WP_093195188.1">
    <property type="nucleotide sequence ID" value="NZ_RXOE01000001.1"/>
</dbReference>
<evidence type="ECO:0000313" key="12">
    <source>
        <dbReference type="Proteomes" id="UP000267418"/>
    </source>
</evidence>
<evidence type="ECO:0000256" key="2">
    <source>
        <dbReference type="ARBA" id="ARBA00006464"/>
    </source>
</evidence>
<dbReference type="OrthoDB" id="9808602at2"/>
<comment type="similarity">
    <text evidence="2">Belongs to the bacterial sugar transferase family.</text>
</comment>
<evidence type="ECO:0000259" key="10">
    <source>
        <dbReference type="Pfam" id="PF02397"/>
    </source>
</evidence>
<evidence type="ECO:0000256" key="4">
    <source>
        <dbReference type="ARBA" id="ARBA00022679"/>
    </source>
</evidence>
<feature type="domain" description="Bacterial sugar transferase" evidence="10">
    <location>
        <begin position="43"/>
        <end position="233"/>
    </location>
</feature>
<keyword evidence="3" id="KW-1003">Cell membrane</keyword>
<evidence type="ECO:0000256" key="7">
    <source>
        <dbReference type="ARBA" id="ARBA00023136"/>
    </source>
</evidence>
<dbReference type="PANTHER" id="PTHR30576">
    <property type="entry name" value="COLANIC BIOSYNTHESIS UDP-GLUCOSE LIPID CARRIER TRANSFERASE"/>
    <property type="match status" value="1"/>
</dbReference>
<evidence type="ECO:0000313" key="11">
    <source>
        <dbReference type="EMBL" id="RTQ36686.1"/>
    </source>
</evidence>
<dbReference type="AlphaFoldDB" id="A0A3S0JYS9"/>
<evidence type="ECO:0000256" key="8">
    <source>
        <dbReference type="SAM" id="MobiDB-lite"/>
    </source>
</evidence>
<dbReference type="EMBL" id="RXOE01000001">
    <property type="protein sequence ID" value="RTQ36686.1"/>
    <property type="molecule type" value="Genomic_DNA"/>
</dbReference>
<dbReference type="GO" id="GO:0005886">
    <property type="term" value="C:plasma membrane"/>
    <property type="evidence" value="ECO:0007669"/>
    <property type="project" value="UniProtKB-SubCell"/>
</dbReference>
<dbReference type="Pfam" id="PF02397">
    <property type="entry name" value="Bac_transf"/>
    <property type="match status" value="1"/>
</dbReference>
<keyword evidence="4 11" id="KW-0808">Transferase</keyword>
<keyword evidence="6 9" id="KW-1133">Transmembrane helix</keyword>
<comment type="subcellular location">
    <subcellularLocation>
        <location evidence="1">Cell membrane</location>
    </subcellularLocation>
</comment>
<dbReference type="InterPro" id="IPR003362">
    <property type="entry name" value="Bact_transf"/>
</dbReference>
<dbReference type="GO" id="GO:0016780">
    <property type="term" value="F:phosphotransferase activity, for other substituted phosphate groups"/>
    <property type="evidence" value="ECO:0007669"/>
    <property type="project" value="TreeGrafter"/>
</dbReference>
<comment type="caution">
    <text evidence="11">The sequence shown here is derived from an EMBL/GenBank/DDBJ whole genome shotgun (WGS) entry which is preliminary data.</text>
</comment>
<dbReference type="PANTHER" id="PTHR30576:SF4">
    <property type="entry name" value="UNDECAPRENYL-PHOSPHATE GALACTOSE PHOSPHOTRANSFERASE"/>
    <property type="match status" value="1"/>
</dbReference>
<evidence type="ECO:0000256" key="3">
    <source>
        <dbReference type="ARBA" id="ARBA00022475"/>
    </source>
</evidence>
<proteinExistence type="inferred from homology"/>
<accession>A0A3S0JYS9</accession>
<evidence type="ECO:0000256" key="6">
    <source>
        <dbReference type="ARBA" id="ARBA00022989"/>
    </source>
</evidence>
<evidence type="ECO:0000256" key="5">
    <source>
        <dbReference type="ARBA" id="ARBA00022692"/>
    </source>
</evidence>
<feature type="region of interest" description="Disordered" evidence="8">
    <location>
        <begin position="1"/>
        <end position="23"/>
    </location>
</feature>
<feature type="compositionally biased region" description="Low complexity" evidence="8">
    <location>
        <begin position="1"/>
        <end position="11"/>
    </location>
</feature>
<dbReference type="Proteomes" id="UP000267418">
    <property type="component" value="Unassembled WGS sequence"/>
</dbReference>
<evidence type="ECO:0000256" key="9">
    <source>
        <dbReference type="SAM" id="Phobius"/>
    </source>
</evidence>
<gene>
    <name evidence="11" type="ORF">EJP69_02795</name>
</gene>
<protein>
    <submittedName>
        <fullName evidence="11">Sugar transferase</fullName>
    </submittedName>
</protein>
<organism evidence="11 12">
    <name type="scientific">Variovorax gossypii</name>
    <dbReference type="NCBI Taxonomy" id="1679495"/>
    <lineage>
        <taxon>Bacteria</taxon>
        <taxon>Pseudomonadati</taxon>
        <taxon>Pseudomonadota</taxon>
        <taxon>Betaproteobacteria</taxon>
        <taxon>Burkholderiales</taxon>
        <taxon>Comamonadaceae</taxon>
        <taxon>Variovorax</taxon>
    </lineage>
</organism>
<evidence type="ECO:0000256" key="1">
    <source>
        <dbReference type="ARBA" id="ARBA00004236"/>
    </source>
</evidence>
<keyword evidence="7 9" id="KW-0472">Membrane</keyword>